<reference evidence="4" key="3">
    <citation type="submission" date="2025-09" db="UniProtKB">
        <authorList>
            <consortium name="Ensembl"/>
        </authorList>
    </citation>
    <scope>IDENTIFICATION</scope>
</reference>
<dbReference type="GO" id="GO:0030042">
    <property type="term" value="P:actin filament depolymerization"/>
    <property type="evidence" value="ECO:0007669"/>
    <property type="project" value="InterPro"/>
</dbReference>
<feature type="domain" description="ADF-H" evidence="3">
    <location>
        <begin position="11"/>
        <end position="143"/>
    </location>
</feature>
<gene>
    <name evidence="4" type="primary">GLO1</name>
</gene>
<dbReference type="Gene3D" id="3.40.20.10">
    <property type="entry name" value="Severin"/>
    <property type="match status" value="1"/>
</dbReference>
<dbReference type="STRING" id="80972.ENSAOCP00000000555"/>
<dbReference type="InterPro" id="IPR017904">
    <property type="entry name" value="ADF/Cofilin"/>
</dbReference>
<accession>A0A3Q1AHR4</accession>
<dbReference type="SMART" id="SM00102">
    <property type="entry name" value="ADF"/>
    <property type="match status" value="1"/>
</dbReference>
<name>A0A3Q1AHR4_AMPOC</name>
<dbReference type="OrthoDB" id="10249245at2759"/>
<evidence type="ECO:0000313" key="4">
    <source>
        <dbReference type="Ensembl" id="ENSAOCP00000000555.2"/>
    </source>
</evidence>
<dbReference type="OMA" id="PPIRICA"/>
<evidence type="ECO:0000259" key="3">
    <source>
        <dbReference type="PROSITE" id="PS51263"/>
    </source>
</evidence>
<dbReference type="InterPro" id="IPR002108">
    <property type="entry name" value="ADF-H"/>
</dbReference>
<comment type="similarity">
    <text evidence="1">Belongs to the actin-binding proteins ADF family.</text>
</comment>
<dbReference type="Ensembl" id="ENSAOCT00000014732.2">
    <property type="protein sequence ID" value="ENSAOCP00000000555.2"/>
    <property type="gene ID" value="ENSAOCG00000003413.2"/>
</dbReference>
<organism evidence="4 5">
    <name type="scientific">Amphiprion ocellaris</name>
    <name type="common">Clown anemonefish</name>
    <dbReference type="NCBI Taxonomy" id="80972"/>
    <lineage>
        <taxon>Eukaryota</taxon>
        <taxon>Metazoa</taxon>
        <taxon>Chordata</taxon>
        <taxon>Craniata</taxon>
        <taxon>Vertebrata</taxon>
        <taxon>Euteleostomi</taxon>
        <taxon>Actinopterygii</taxon>
        <taxon>Neopterygii</taxon>
        <taxon>Teleostei</taxon>
        <taxon>Neoteleostei</taxon>
        <taxon>Acanthomorphata</taxon>
        <taxon>Ovalentaria</taxon>
        <taxon>Pomacentridae</taxon>
        <taxon>Amphiprion</taxon>
    </lineage>
</organism>
<dbReference type="InterPro" id="IPR029006">
    <property type="entry name" value="ADF-H/Gelsolin-like_dom_sf"/>
</dbReference>
<reference evidence="4 5" key="1">
    <citation type="submission" date="2022-01" db="EMBL/GenBank/DDBJ databases">
        <title>A chromosome-scale genome assembly of the false clownfish, Amphiprion ocellaris.</title>
        <authorList>
            <person name="Ryu T."/>
        </authorList>
    </citation>
    <scope>NUCLEOTIDE SEQUENCE [LARGE SCALE GENOMIC DNA]</scope>
</reference>
<dbReference type="PANTHER" id="PTHR11913">
    <property type="entry name" value="COFILIN-RELATED"/>
    <property type="match status" value="1"/>
</dbReference>
<dbReference type="GO" id="GO:0015629">
    <property type="term" value="C:actin cytoskeleton"/>
    <property type="evidence" value="ECO:0007669"/>
    <property type="project" value="InterPro"/>
</dbReference>
<evidence type="ECO:0000256" key="2">
    <source>
        <dbReference type="ARBA" id="ARBA00023203"/>
    </source>
</evidence>
<dbReference type="GO" id="GO:0003779">
    <property type="term" value="F:actin binding"/>
    <property type="evidence" value="ECO:0007669"/>
    <property type="project" value="UniProtKB-KW"/>
</dbReference>
<dbReference type="AlphaFoldDB" id="A0A3Q1AHR4"/>
<evidence type="ECO:0000256" key="1">
    <source>
        <dbReference type="ARBA" id="ARBA00006844"/>
    </source>
</evidence>
<dbReference type="Proteomes" id="UP001501940">
    <property type="component" value="Chromosome 16"/>
</dbReference>
<protein>
    <recommendedName>
        <fullName evidence="3">ADF-H domain-containing protein</fullName>
    </recommendedName>
</protein>
<keyword evidence="2" id="KW-0009">Actin-binding</keyword>
<proteinExistence type="inferred from homology"/>
<dbReference type="PROSITE" id="PS51263">
    <property type="entry name" value="ADF_H"/>
    <property type="match status" value="1"/>
</dbReference>
<reference evidence="4" key="2">
    <citation type="submission" date="2025-08" db="UniProtKB">
        <authorList>
            <consortium name="Ensembl"/>
        </authorList>
    </citation>
    <scope>IDENTIFICATION</scope>
</reference>
<evidence type="ECO:0000313" key="5">
    <source>
        <dbReference type="Proteomes" id="UP001501940"/>
    </source>
</evidence>
<dbReference type="SUPFAM" id="SSF55753">
    <property type="entry name" value="Actin depolymerizing proteins"/>
    <property type="match status" value="1"/>
</dbReference>
<dbReference type="Pfam" id="PF00241">
    <property type="entry name" value="Cofilin_ADF"/>
    <property type="match status" value="1"/>
</dbReference>
<keyword evidence="5" id="KW-1185">Reference proteome</keyword>
<dbReference type="GeneTree" id="ENSGT00950000183000"/>
<sequence>MCCVLSHQASGVEICDDVKDMIAKMKVVKSGDDQNDRVRLAIFSIRDCKEIIVTKKFNQKDVGDSPVFSIITDEMKGDPCFYALYDCNFQTKDNVDKDDLIFITWTSDAASIKNKMIYASSKENLKGCMKGMFFPLHYFFFIA</sequence>